<dbReference type="InParanoid" id="V4UC21"/>
<proteinExistence type="predicted"/>
<keyword evidence="2" id="KW-1185">Reference proteome</keyword>
<organism evidence="1 2">
    <name type="scientific">Citrus clementina</name>
    <name type="common">Clementine</name>
    <name type="synonym">Citrus deliciosa x Citrus sinensis</name>
    <dbReference type="NCBI Taxonomy" id="85681"/>
    <lineage>
        <taxon>Eukaryota</taxon>
        <taxon>Viridiplantae</taxon>
        <taxon>Streptophyta</taxon>
        <taxon>Embryophyta</taxon>
        <taxon>Tracheophyta</taxon>
        <taxon>Spermatophyta</taxon>
        <taxon>Magnoliopsida</taxon>
        <taxon>eudicotyledons</taxon>
        <taxon>Gunneridae</taxon>
        <taxon>Pentapetalae</taxon>
        <taxon>rosids</taxon>
        <taxon>malvids</taxon>
        <taxon>Sapindales</taxon>
        <taxon>Rutaceae</taxon>
        <taxon>Aurantioideae</taxon>
        <taxon>Citrus</taxon>
    </lineage>
</organism>
<evidence type="ECO:0000313" key="2">
    <source>
        <dbReference type="Proteomes" id="UP000030687"/>
    </source>
</evidence>
<name>V4UC21_CITCL</name>
<accession>V4UC21</accession>
<gene>
    <name evidence="1" type="ORF">CICLE_v10017320mg</name>
</gene>
<dbReference type="Gramene" id="ESR59791">
    <property type="protein sequence ID" value="ESR59791"/>
    <property type="gene ID" value="CICLE_v10017320mg"/>
</dbReference>
<sequence>MGLGIPINSKLNPKLNSLSKSLGTNSNSIWVKFTNKIQTLKIICCQRNRKDNTLPYGKVHVLKFSSNAQIHLSWINQIFYEQKFVSTAF</sequence>
<dbReference type="EMBL" id="KI536312">
    <property type="protein sequence ID" value="ESR59791.1"/>
    <property type="molecule type" value="Genomic_DNA"/>
</dbReference>
<dbReference type="KEGG" id="cic:CICLE_v10017320mg"/>
<protein>
    <submittedName>
        <fullName evidence="1">Uncharacterized protein</fullName>
    </submittedName>
</protein>
<reference evidence="1 2" key="1">
    <citation type="submission" date="2013-10" db="EMBL/GenBank/DDBJ databases">
        <authorList>
            <consortium name="International Citrus Genome Consortium"/>
            <person name="Jenkins J."/>
            <person name="Schmutz J."/>
            <person name="Prochnik S."/>
            <person name="Rokhsar D."/>
            <person name="Gmitter F."/>
            <person name="Ollitrault P."/>
            <person name="Machado M."/>
            <person name="Talon M."/>
            <person name="Wincker P."/>
            <person name="Jaillon O."/>
            <person name="Morgante M."/>
        </authorList>
    </citation>
    <scope>NUCLEOTIDE SEQUENCE</scope>
    <source>
        <strain evidence="2">cv. Clemenules</strain>
    </source>
</reference>
<dbReference type="Proteomes" id="UP000030687">
    <property type="component" value="Unassembled WGS sequence"/>
</dbReference>
<dbReference type="AlphaFoldDB" id="V4UC21"/>
<evidence type="ECO:0000313" key="1">
    <source>
        <dbReference type="EMBL" id="ESR59791.1"/>
    </source>
</evidence>